<keyword evidence="3" id="KW-0547">Nucleotide-binding</keyword>
<comment type="similarity">
    <text evidence="1">Belongs to the carbohydrate kinase PfkB family.</text>
</comment>
<gene>
    <name evidence="7" type="ORF">ACERZ8_02445</name>
</gene>
<reference evidence="7 8" key="1">
    <citation type="submission" date="2024-08" db="EMBL/GenBank/DDBJ databases">
        <title>Tateyamaria sp. nov., isolated from marine algae.</title>
        <authorList>
            <person name="Choi B.J."/>
            <person name="Kim J.M."/>
            <person name="Lee J.K."/>
            <person name="Choi D.G."/>
            <person name="Bayburt H."/>
            <person name="Baek J.H."/>
            <person name="Han D.M."/>
            <person name="Jeon C.O."/>
        </authorList>
    </citation>
    <scope>NUCLEOTIDE SEQUENCE [LARGE SCALE GENOMIC DNA]</scope>
    <source>
        <strain evidence="7 8">KMU-156</strain>
    </source>
</reference>
<dbReference type="CDD" id="cd01167">
    <property type="entry name" value="bac_FRK"/>
    <property type="match status" value="1"/>
</dbReference>
<evidence type="ECO:0000256" key="1">
    <source>
        <dbReference type="ARBA" id="ARBA00010688"/>
    </source>
</evidence>
<keyword evidence="8" id="KW-1185">Reference proteome</keyword>
<evidence type="ECO:0000313" key="7">
    <source>
        <dbReference type="EMBL" id="MFL4468787.1"/>
    </source>
</evidence>
<comment type="caution">
    <text evidence="7">The sequence shown here is derived from an EMBL/GenBank/DDBJ whole genome shotgun (WGS) entry which is preliminary data.</text>
</comment>
<keyword evidence="2 7" id="KW-0808">Transferase</keyword>
<dbReference type="EC" id="2.7.1.-" evidence="7"/>
<dbReference type="Proteomes" id="UP001627408">
    <property type="component" value="Unassembled WGS sequence"/>
</dbReference>
<evidence type="ECO:0000313" key="8">
    <source>
        <dbReference type="Proteomes" id="UP001627408"/>
    </source>
</evidence>
<sequence>MILCCGEALIDMIPNEAGAYTPHVGGAVLNTAIALGRLGVSTGLITGLSSDPFGAMIAEHMTASNVSTAYAVRSARNTTLAFVHLDEGQATYTFYDEGTATREIRPDDIDPAPPETEAMFFGGISLCNPPVADSLLTLALAQPERRLVMADPNIRPSFVSDHDGYRARLNALIGRADIIKLSDDDLNWIEPGTASLADKAQAILARGPKMFLLTEGGDGATVYLQGGRHLHVAAQKATVVDTVGAGDTFNAGCLAALRAADALHPAAIADLPEAILHDMLTLAARAAAVTVSRAGANPPWASELA</sequence>
<dbReference type="GO" id="GO:0016301">
    <property type="term" value="F:kinase activity"/>
    <property type="evidence" value="ECO:0007669"/>
    <property type="project" value="UniProtKB-KW"/>
</dbReference>
<accession>A0ABW8UPC4</accession>
<name>A0ABW8UPC4_9RHOB</name>
<dbReference type="InterPro" id="IPR011611">
    <property type="entry name" value="PfkB_dom"/>
</dbReference>
<dbReference type="PANTHER" id="PTHR43085">
    <property type="entry name" value="HEXOKINASE FAMILY MEMBER"/>
    <property type="match status" value="1"/>
</dbReference>
<keyword evidence="4 7" id="KW-0418">Kinase</keyword>
<dbReference type="RefSeq" id="WP_407590531.1">
    <property type="nucleotide sequence ID" value="NZ_JBHDIY010000002.1"/>
</dbReference>
<evidence type="ECO:0000256" key="4">
    <source>
        <dbReference type="ARBA" id="ARBA00022777"/>
    </source>
</evidence>
<dbReference type="Pfam" id="PF00294">
    <property type="entry name" value="PfkB"/>
    <property type="match status" value="1"/>
</dbReference>
<dbReference type="PANTHER" id="PTHR43085:SF1">
    <property type="entry name" value="PSEUDOURIDINE KINASE-RELATED"/>
    <property type="match status" value="1"/>
</dbReference>
<protein>
    <submittedName>
        <fullName evidence="7">Carbohydrate kinase</fullName>
        <ecNumber evidence="7">2.7.1.-</ecNumber>
    </submittedName>
</protein>
<evidence type="ECO:0000256" key="5">
    <source>
        <dbReference type="ARBA" id="ARBA00022840"/>
    </source>
</evidence>
<dbReference type="InterPro" id="IPR029056">
    <property type="entry name" value="Ribokinase-like"/>
</dbReference>
<evidence type="ECO:0000256" key="2">
    <source>
        <dbReference type="ARBA" id="ARBA00022679"/>
    </source>
</evidence>
<dbReference type="InterPro" id="IPR050306">
    <property type="entry name" value="PfkB_Carbo_kinase"/>
</dbReference>
<organism evidence="7 8">
    <name type="scientific">Tateyamaria armeniaca</name>
    <dbReference type="NCBI Taxonomy" id="2518930"/>
    <lineage>
        <taxon>Bacteria</taxon>
        <taxon>Pseudomonadati</taxon>
        <taxon>Pseudomonadota</taxon>
        <taxon>Alphaproteobacteria</taxon>
        <taxon>Rhodobacterales</taxon>
        <taxon>Roseobacteraceae</taxon>
        <taxon>Tateyamaria</taxon>
    </lineage>
</organism>
<dbReference type="Gene3D" id="3.40.1190.20">
    <property type="match status" value="1"/>
</dbReference>
<feature type="domain" description="Carbohydrate kinase PfkB" evidence="6">
    <location>
        <begin position="2"/>
        <end position="299"/>
    </location>
</feature>
<evidence type="ECO:0000259" key="6">
    <source>
        <dbReference type="Pfam" id="PF00294"/>
    </source>
</evidence>
<dbReference type="EMBL" id="JBHDIY010000002">
    <property type="protein sequence ID" value="MFL4468787.1"/>
    <property type="molecule type" value="Genomic_DNA"/>
</dbReference>
<proteinExistence type="inferred from homology"/>
<evidence type="ECO:0000256" key="3">
    <source>
        <dbReference type="ARBA" id="ARBA00022741"/>
    </source>
</evidence>
<dbReference type="SUPFAM" id="SSF53613">
    <property type="entry name" value="Ribokinase-like"/>
    <property type="match status" value="1"/>
</dbReference>
<keyword evidence="5" id="KW-0067">ATP-binding</keyword>